<gene>
    <name evidence="2" type="ORF">KI810_08950</name>
</gene>
<protein>
    <recommendedName>
        <fullName evidence="4">Lipoprotein</fullName>
    </recommendedName>
</protein>
<feature type="chain" id="PRO_5046034869" description="Lipoprotein" evidence="1">
    <location>
        <begin position="18"/>
        <end position="213"/>
    </location>
</feature>
<proteinExistence type="predicted"/>
<feature type="signal peptide" evidence="1">
    <location>
        <begin position="1"/>
        <end position="17"/>
    </location>
</feature>
<dbReference type="PROSITE" id="PS51257">
    <property type="entry name" value="PROKAR_LIPOPROTEIN"/>
    <property type="match status" value="1"/>
</dbReference>
<dbReference type="Proteomes" id="UP000756860">
    <property type="component" value="Unassembled WGS sequence"/>
</dbReference>
<sequence length="213" mass="23756">MKISAFLMGMIAAFMLGGCSLKVVPEQTGTGVINAAESSQTITRDGLSITVKSSDIDLRDYNLEGAVSAFSVIIDNRTDHEVSFGNDSFVLLDNENRQYLPLTPEKVKEILSRDSYYLIPYPYVGFYYLEDYAKSSSYNEFSSNAPYFYDLYPQDIYTKALAGESIIPKAKVAGLVYFKIDLSTVQGVKLHVFKKGSSRSSAPDFTFPFKIEK</sequence>
<keyword evidence="1" id="KW-0732">Signal</keyword>
<evidence type="ECO:0008006" key="4">
    <source>
        <dbReference type="Google" id="ProtNLM"/>
    </source>
</evidence>
<evidence type="ECO:0000313" key="3">
    <source>
        <dbReference type="Proteomes" id="UP000756860"/>
    </source>
</evidence>
<comment type="caution">
    <text evidence="2">The sequence shown here is derived from an EMBL/GenBank/DDBJ whole genome shotgun (WGS) entry which is preliminary data.</text>
</comment>
<accession>A0ABS5SCS3</accession>
<evidence type="ECO:0000313" key="2">
    <source>
        <dbReference type="EMBL" id="MBT0653181.1"/>
    </source>
</evidence>
<dbReference type="EMBL" id="JAHCVK010000002">
    <property type="protein sequence ID" value="MBT0653181.1"/>
    <property type="molecule type" value="Genomic_DNA"/>
</dbReference>
<keyword evidence="3" id="KW-1185">Reference proteome</keyword>
<evidence type="ECO:0000256" key="1">
    <source>
        <dbReference type="SAM" id="SignalP"/>
    </source>
</evidence>
<reference evidence="2 3" key="1">
    <citation type="submission" date="2021-05" db="EMBL/GenBank/DDBJ databases">
        <title>The draft genome of Geobacter luticola JCM 17780.</title>
        <authorList>
            <person name="Xu Z."/>
            <person name="Masuda Y."/>
            <person name="Itoh H."/>
            <person name="Senoo K."/>
        </authorList>
    </citation>
    <scope>NUCLEOTIDE SEQUENCE [LARGE SCALE GENOMIC DNA]</scope>
    <source>
        <strain evidence="2 3">JCM 17780</strain>
    </source>
</reference>
<organism evidence="2 3">
    <name type="scientific">Geomobilimonas luticola</name>
    <dbReference type="NCBI Taxonomy" id="1114878"/>
    <lineage>
        <taxon>Bacteria</taxon>
        <taxon>Pseudomonadati</taxon>
        <taxon>Thermodesulfobacteriota</taxon>
        <taxon>Desulfuromonadia</taxon>
        <taxon>Geobacterales</taxon>
        <taxon>Geobacteraceae</taxon>
        <taxon>Geomobilimonas</taxon>
    </lineage>
</organism>
<name>A0ABS5SCS3_9BACT</name>